<evidence type="ECO:0000313" key="7">
    <source>
        <dbReference type="Proteomes" id="UP000240830"/>
    </source>
</evidence>
<dbReference type="EMBL" id="MTSL01000213">
    <property type="protein sequence ID" value="PJF16585.1"/>
    <property type="molecule type" value="Genomic_DNA"/>
</dbReference>
<comment type="caution">
    <text evidence="6">The sequence shown here is derived from an EMBL/GenBank/DDBJ whole genome shotgun (WGS) entry which is preliminary data.</text>
</comment>
<feature type="repeat" description="WD" evidence="5">
    <location>
        <begin position="132"/>
        <end position="173"/>
    </location>
</feature>
<evidence type="ECO:0000256" key="1">
    <source>
        <dbReference type="ARBA" id="ARBA00004604"/>
    </source>
</evidence>
<dbReference type="InterPro" id="IPR001680">
    <property type="entry name" value="WD40_rpt"/>
</dbReference>
<dbReference type="PRINTS" id="PR00319">
    <property type="entry name" value="GPROTEINB"/>
</dbReference>
<dbReference type="AlphaFoldDB" id="A0A2H9TFT9"/>
<evidence type="ECO:0000256" key="5">
    <source>
        <dbReference type="PROSITE-ProRule" id="PRU00221"/>
    </source>
</evidence>
<keyword evidence="3" id="KW-0677">Repeat</keyword>
<organism evidence="6 7">
    <name type="scientific">Paramicrosporidium saccamoebae</name>
    <dbReference type="NCBI Taxonomy" id="1246581"/>
    <lineage>
        <taxon>Eukaryota</taxon>
        <taxon>Fungi</taxon>
        <taxon>Fungi incertae sedis</taxon>
        <taxon>Cryptomycota</taxon>
        <taxon>Cryptomycota incertae sedis</taxon>
        <taxon>Paramicrosporidium</taxon>
    </lineage>
</organism>
<dbReference type="Gene3D" id="2.130.10.10">
    <property type="entry name" value="YVTN repeat-like/Quinoprotein amine dehydrogenase"/>
    <property type="match status" value="1"/>
</dbReference>
<protein>
    <submittedName>
        <fullName evidence="6">Rsa4p</fullName>
    </submittedName>
</protein>
<keyword evidence="7" id="KW-1185">Reference proteome</keyword>
<evidence type="ECO:0000256" key="4">
    <source>
        <dbReference type="ARBA" id="ARBA00023242"/>
    </source>
</evidence>
<dbReference type="GO" id="GO:0000027">
    <property type="term" value="P:ribosomal large subunit assembly"/>
    <property type="evidence" value="ECO:0007669"/>
    <property type="project" value="EnsemblFungi"/>
</dbReference>
<dbReference type="SMART" id="SM00320">
    <property type="entry name" value="WD40"/>
    <property type="match status" value="8"/>
</dbReference>
<accession>A0A2H9TFT9</accession>
<dbReference type="STRING" id="1246581.A0A2H9TFT9"/>
<dbReference type="InterPro" id="IPR019775">
    <property type="entry name" value="WD40_repeat_CS"/>
</dbReference>
<evidence type="ECO:0000256" key="2">
    <source>
        <dbReference type="ARBA" id="ARBA00022574"/>
    </source>
</evidence>
<dbReference type="PROSITE" id="PS50294">
    <property type="entry name" value="WD_REPEATS_REGION"/>
    <property type="match status" value="7"/>
</dbReference>
<feature type="repeat" description="WD" evidence="5">
    <location>
        <begin position="90"/>
        <end position="125"/>
    </location>
</feature>
<sequence length="456" mass="49878">MTVEQHFFVQFQDGEGISAGKPVSIPAGSTPQQLEALVNQFLGHDTEIVTSLEQDILSSKNISKEGILSVVYQPQAVFRVKAVSRCTSTLAGHEDAILCVSFSPDGRRLATGSGDKTVRLWDLSTETPWKLGSVHTGWVLCLSWSPDGKLLASGSMDNTVCVWDAKTGGLVCRLAGHRQWITSLSWEPLHLSAPSVLLASSSKDGTVKVWDVFRKTCTMTLSQHTDAVTCVKWGGDGTIYSASRDRTIRMWHSDGRLKGQLLGHAHWINTLALSTDHVLRTGAFDHNGEISSPSDVQYSAKLRYDAAVGTQGERLISGSDDFTLFLWNPSISNKPVARLTGHQALVNHVSFSPDGRYLASASFDKSVKLWNGVTGQFLSSLRGHVGRAYQVAWSADSRLLMSSSQDSTLKVWDVRTRTLKQDLPGHADEVYAVDWSPIGDRGASGGKDKLLKLWRQ</sequence>
<feature type="repeat" description="WD" evidence="5">
    <location>
        <begin position="423"/>
        <end position="456"/>
    </location>
</feature>
<dbReference type="InterPro" id="IPR015943">
    <property type="entry name" value="WD40/YVTN_repeat-like_dom_sf"/>
</dbReference>
<evidence type="ECO:0000256" key="3">
    <source>
        <dbReference type="ARBA" id="ARBA00022737"/>
    </source>
</evidence>
<feature type="repeat" description="WD" evidence="5">
    <location>
        <begin position="221"/>
        <end position="251"/>
    </location>
</feature>
<evidence type="ECO:0000313" key="6">
    <source>
        <dbReference type="EMBL" id="PJF16585.1"/>
    </source>
</evidence>
<dbReference type="PROSITE" id="PS50082">
    <property type="entry name" value="WD_REPEATS_2"/>
    <property type="match status" value="7"/>
</dbReference>
<proteinExistence type="predicted"/>
<dbReference type="PANTHER" id="PTHR19848:SF0">
    <property type="entry name" value="NOTCHLESS PROTEIN HOMOLOG 1"/>
    <property type="match status" value="1"/>
</dbReference>
<dbReference type="InterPro" id="IPR036322">
    <property type="entry name" value="WD40_repeat_dom_sf"/>
</dbReference>
<dbReference type="Proteomes" id="UP000240830">
    <property type="component" value="Unassembled WGS sequence"/>
</dbReference>
<dbReference type="GO" id="GO:0110136">
    <property type="term" value="P:protein-RNA complex remodeling"/>
    <property type="evidence" value="ECO:0007669"/>
    <property type="project" value="EnsemblFungi"/>
</dbReference>
<dbReference type="InterPro" id="IPR020472">
    <property type="entry name" value="WD40_PAC1"/>
</dbReference>
<dbReference type="SUPFAM" id="SSF50978">
    <property type="entry name" value="WD40 repeat-like"/>
    <property type="match status" value="1"/>
</dbReference>
<feature type="repeat" description="WD" evidence="5">
    <location>
        <begin position="381"/>
        <end position="422"/>
    </location>
</feature>
<keyword evidence="2 5" id="KW-0853">WD repeat</keyword>
<dbReference type="PRINTS" id="PR00320">
    <property type="entry name" value="GPROTEINBRPT"/>
</dbReference>
<dbReference type="GO" id="GO:0005730">
    <property type="term" value="C:nucleolus"/>
    <property type="evidence" value="ECO:0007669"/>
    <property type="project" value="UniProtKB-SubCell"/>
</dbReference>
<gene>
    <name evidence="6" type="ORF">PSACC_03596</name>
</gene>
<dbReference type="PROSITE" id="PS00678">
    <property type="entry name" value="WD_REPEATS_1"/>
    <property type="match status" value="4"/>
</dbReference>
<name>A0A2H9TFT9_9FUNG</name>
<feature type="repeat" description="WD" evidence="5">
    <location>
        <begin position="174"/>
        <end position="220"/>
    </location>
</feature>
<feature type="repeat" description="WD" evidence="5">
    <location>
        <begin position="339"/>
        <end position="380"/>
    </location>
</feature>
<comment type="subcellular location">
    <subcellularLocation>
        <location evidence="1">Nucleus</location>
        <location evidence="1">Nucleolus</location>
    </subcellularLocation>
</comment>
<dbReference type="Pfam" id="PF00400">
    <property type="entry name" value="WD40"/>
    <property type="match status" value="7"/>
</dbReference>
<dbReference type="OrthoDB" id="10267436at2759"/>
<keyword evidence="4" id="KW-0539">Nucleus</keyword>
<reference evidence="6 7" key="1">
    <citation type="submission" date="2016-10" db="EMBL/GenBank/DDBJ databases">
        <title>The genome of Paramicrosporidium saccamoebae is the missing link in understanding Cryptomycota and Microsporidia evolution.</title>
        <authorList>
            <person name="Quandt C.A."/>
            <person name="Beaudet D."/>
            <person name="Corsaro D."/>
            <person name="Michel R."/>
            <person name="Corradi N."/>
            <person name="James T."/>
        </authorList>
    </citation>
    <scope>NUCLEOTIDE SEQUENCE [LARGE SCALE GENOMIC DNA]</scope>
    <source>
        <strain evidence="6 7">KSL3</strain>
    </source>
</reference>
<dbReference type="CDD" id="cd00200">
    <property type="entry name" value="WD40"/>
    <property type="match status" value="1"/>
</dbReference>
<dbReference type="PANTHER" id="PTHR19848">
    <property type="entry name" value="WD40 REPEAT PROTEIN"/>
    <property type="match status" value="1"/>
</dbReference>
<dbReference type="InterPro" id="IPR001632">
    <property type="entry name" value="WD40_G-protein_beta-like"/>
</dbReference>